<name>A0A6J4J2Z4_9PROT</name>
<feature type="compositionally biased region" description="Basic and acidic residues" evidence="1">
    <location>
        <begin position="1"/>
        <end position="30"/>
    </location>
</feature>
<dbReference type="EMBL" id="CADCTL010000212">
    <property type="protein sequence ID" value="CAA9269197.1"/>
    <property type="molecule type" value="Genomic_DNA"/>
</dbReference>
<feature type="non-terminal residue" evidence="2">
    <location>
        <position position="89"/>
    </location>
</feature>
<dbReference type="EC" id="2.4.1.18" evidence="2"/>
<dbReference type="GO" id="GO:0003844">
    <property type="term" value="F:1,4-alpha-glucan branching enzyme activity"/>
    <property type="evidence" value="ECO:0007669"/>
    <property type="project" value="UniProtKB-EC"/>
</dbReference>
<gene>
    <name evidence="2" type="ORF">AVDCRST_MAG04-2951</name>
</gene>
<feature type="non-terminal residue" evidence="2">
    <location>
        <position position="1"/>
    </location>
</feature>
<evidence type="ECO:0000313" key="2">
    <source>
        <dbReference type="EMBL" id="CAA9269197.1"/>
    </source>
</evidence>
<keyword evidence="2" id="KW-0808">Transferase</keyword>
<reference evidence="2" key="1">
    <citation type="submission" date="2020-02" db="EMBL/GenBank/DDBJ databases">
        <authorList>
            <person name="Meier V. D."/>
        </authorList>
    </citation>
    <scope>NUCLEOTIDE SEQUENCE</scope>
    <source>
        <strain evidence="2">AVDCRST_MAG04</strain>
    </source>
</reference>
<sequence>VLREDDDGPRRDPQVGREARRHADGGEGHGRRGRRRHPADRLRRARRQAGADLLGRVLRNLRRPQARLPPPGQDRQRPGKPLLQVREAL</sequence>
<dbReference type="AlphaFoldDB" id="A0A6J4J2Z4"/>
<feature type="compositionally biased region" description="Basic residues" evidence="1">
    <location>
        <begin position="31"/>
        <end position="47"/>
    </location>
</feature>
<accession>A0A6J4J2Z4</accession>
<organism evidence="2">
    <name type="scientific">uncultured Acetobacteraceae bacterium</name>
    <dbReference type="NCBI Taxonomy" id="169975"/>
    <lineage>
        <taxon>Bacteria</taxon>
        <taxon>Pseudomonadati</taxon>
        <taxon>Pseudomonadota</taxon>
        <taxon>Alphaproteobacteria</taxon>
        <taxon>Acetobacterales</taxon>
        <taxon>Acetobacteraceae</taxon>
        <taxon>environmental samples</taxon>
    </lineage>
</organism>
<feature type="region of interest" description="Disordered" evidence="1">
    <location>
        <begin position="1"/>
        <end position="89"/>
    </location>
</feature>
<proteinExistence type="predicted"/>
<protein>
    <submittedName>
        <fullName evidence="2">1,4-alpha-glucan branching enzyme</fullName>
        <ecNumber evidence="2">2.4.1.18</ecNumber>
    </submittedName>
</protein>
<evidence type="ECO:0000256" key="1">
    <source>
        <dbReference type="SAM" id="MobiDB-lite"/>
    </source>
</evidence>
<keyword evidence="2" id="KW-0328">Glycosyltransferase</keyword>